<comment type="caution">
    <text evidence="1">The sequence shown here is derived from an EMBL/GenBank/DDBJ whole genome shotgun (WGS) entry which is preliminary data.</text>
</comment>
<organism evidence="1 2">
    <name type="scientific">Hibiscus trionum</name>
    <name type="common">Flower of an hour</name>
    <dbReference type="NCBI Taxonomy" id="183268"/>
    <lineage>
        <taxon>Eukaryota</taxon>
        <taxon>Viridiplantae</taxon>
        <taxon>Streptophyta</taxon>
        <taxon>Embryophyta</taxon>
        <taxon>Tracheophyta</taxon>
        <taxon>Spermatophyta</taxon>
        <taxon>Magnoliopsida</taxon>
        <taxon>eudicotyledons</taxon>
        <taxon>Gunneridae</taxon>
        <taxon>Pentapetalae</taxon>
        <taxon>rosids</taxon>
        <taxon>malvids</taxon>
        <taxon>Malvales</taxon>
        <taxon>Malvaceae</taxon>
        <taxon>Malvoideae</taxon>
        <taxon>Hibiscus</taxon>
    </lineage>
</organism>
<reference evidence="1" key="1">
    <citation type="submission" date="2023-05" db="EMBL/GenBank/DDBJ databases">
        <title>Genome and transcriptome analyses reveal genes involved in the formation of fine ridges on petal epidermal cells in Hibiscus trionum.</title>
        <authorList>
            <person name="Koshimizu S."/>
            <person name="Masuda S."/>
            <person name="Ishii T."/>
            <person name="Shirasu K."/>
            <person name="Hoshino A."/>
            <person name="Arita M."/>
        </authorList>
    </citation>
    <scope>NUCLEOTIDE SEQUENCE</scope>
    <source>
        <strain evidence="1">Hamamatsu line</strain>
    </source>
</reference>
<evidence type="ECO:0000313" key="2">
    <source>
        <dbReference type="Proteomes" id="UP001165190"/>
    </source>
</evidence>
<gene>
    <name evidence="1" type="ORF">HRI_004475700</name>
</gene>
<accession>A0A9W7MQQ7</accession>
<dbReference type="Proteomes" id="UP001165190">
    <property type="component" value="Unassembled WGS sequence"/>
</dbReference>
<evidence type="ECO:0000313" key="1">
    <source>
        <dbReference type="EMBL" id="GMJ08065.1"/>
    </source>
</evidence>
<proteinExistence type="predicted"/>
<dbReference type="OrthoDB" id="2016095at2759"/>
<dbReference type="EMBL" id="BSYR01000049">
    <property type="protein sequence ID" value="GMJ08065.1"/>
    <property type="molecule type" value="Genomic_DNA"/>
</dbReference>
<name>A0A9W7MQQ7_HIBTR</name>
<sequence length="96" mass="11286">MNLPLNAQIVSVHTGEMREMDWFRMEFPKAEVLVLNFSSTEYFLPPFIDDMPKLKVLIVINYGTTEAILQNFPVFTNLACLRSLWLEKVWVPQFYV</sequence>
<dbReference type="AlphaFoldDB" id="A0A9W7MQQ7"/>
<keyword evidence="2" id="KW-1185">Reference proteome</keyword>
<protein>
    <submittedName>
        <fullName evidence="1">ADR1-like 1</fullName>
    </submittedName>
</protein>